<organism evidence="2 3">
    <name type="scientific">Acrocarpospora pleiomorpha</name>
    <dbReference type="NCBI Taxonomy" id="90975"/>
    <lineage>
        <taxon>Bacteria</taxon>
        <taxon>Bacillati</taxon>
        <taxon>Actinomycetota</taxon>
        <taxon>Actinomycetes</taxon>
        <taxon>Streptosporangiales</taxon>
        <taxon>Streptosporangiaceae</taxon>
        <taxon>Acrocarpospora</taxon>
    </lineage>
</organism>
<evidence type="ECO:0000256" key="1">
    <source>
        <dbReference type="SAM" id="MobiDB-lite"/>
    </source>
</evidence>
<evidence type="ECO:0000313" key="3">
    <source>
        <dbReference type="Proteomes" id="UP000377595"/>
    </source>
</evidence>
<name>A0A5M3XVP4_9ACTN</name>
<dbReference type="Proteomes" id="UP000377595">
    <property type="component" value="Unassembled WGS sequence"/>
</dbReference>
<keyword evidence="3" id="KW-1185">Reference proteome</keyword>
<reference evidence="2 3" key="1">
    <citation type="submission" date="2019-10" db="EMBL/GenBank/DDBJ databases">
        <title>Whole genome shotgun sequence of Acrocarpospora pleiomorpha NBRC 16267.</title>
        <authorList>
            <person name="Ichikawa N."/>
            <person name="Kimura A."/>
            <person name="Kitahashi Y."/>
            <person name="Komaki H."/>
            <person name="Oguchi A."/>
        </authorList>
    </citation>
    <scope>NUCLEOTIDE SEQUENCE [LARGE SCALE GENOMIC DNA]</scope>
    <source>
        <strain evidence="2 3">NBRC 16267</strain>
    </source>
</reference>
<sequence length="103" mass="11376">MRPGQPVRDPDRRRRHPGEEGKPGQVPARLPRGAERDQSYGDLHRDAQAEQDPSPYGETRADHQSGDHEDDGEGVHVHSGRQLVDDQGVDRPEQGGAALPYLV</sequence>
<dbReference type="EMBL" id="BLAF01000064">
    <property type="protein sequence ID" value="GES25257.1"/>
    <property type="molecule type" value="Genomic_DNA"/>
</dbReference>
<accession>A0A5M3XVP4</accession>
<feature type="compositionally biased region" description="Basic and acidic residues" evidence="1">
    <location>
        <begin position="8"/>
        <end position="22"/>
    </location>
</feature>
<evidence type="ECO:0000313" key="2">
    <source>
        <dbReference type="EMBL" id="GES25257.1"/>
    </source>
</evidence>
<protein>
    <submittedName>
        <fullName evidence="2">Uncharacterized protein</fullName>
    </submittedName>
</protein>
<feature type="compositionally biased region" description="Basic and acidic residues" evidence="1">
    <location>
        <begin position="32"/>
        <end position="48"/>
    </location>
</feature>
<comment type="caution">
    <text evidence="2">The sequence shown here is derived from an EMBL/GenBank/DDBJ whole genome shotgun (WGS) entry which is preliminary data.</text>
</comment>
<dbReference type="AlphaFoldDB" id="A0A5M3XVP4"/>
<proteinExistence type="predicted"/>
<gene>
    <name evidence="2" type="ORF">Aple_081560</name>
</gene>
<feature type="region of interest" description="Disordered" evidence="1">
    <location>
        <begin position="1"/>
        <end position="103"/>
    </location>
</feature>